<dbReference type="Proteomes" id="UP000265520">
    <property type="component" value="Unassembled WGS sequence"/>
</dbReference>
<feature type="non-terminal residue" evidence="2">
    <location>
        <position position="38"/>
    </location>
</feature>
<accession>A0A392UXD1</accession>
<protein>
    <submittedName>
        <fullName evidence="2">Uncharacterized protein</fullName>
    </submittedName>
</protein>
<keyword evidence="3" id="KW-1185">Reference proteome</keyword>
<reference evidence="2 3" key="1">
    <citation type="journal article" date="2018" name="Front. Plant Sci.">
        <title>Red Clover (Trifolium pratense) and Zigzag Clover (T. medium) - A Picture of Genomic Similarities and Differences.</title>
        <authorList>
            <person name="Dluhosova J."/>
            <person name="Istvanek J."/>
            <person name="Nedelnik J."/>
            <person name="Repkova J."/>
        </authorList>
    </citation>
    <scope>NUCLEOTIDE SEQUENCE [LARGE SCALE GENOMIC DNA]</scope>
    <source>
        <strain evidence="3">cv. 10/8</strain>
        <tissue evidence="2">Leaf</tissue>
    </source>
</reference>
<comment type="caution">
    <text evidence="2">The sequence shown here is derived from an EMBL/GenBank/DDBJ whole genome shotgun (WGS) entry which is preliminary data.</text>
</comment>
<name>A0A392UXD1_9FABA</name>
<evidence type="ECO:0000313" key="2">
    <source>
        <dbReference type="EMBL" id="MCI80648.1"/>
    </source>
</evidence>
<evidence type="ECO:0000256" key="1">
    <source>
        <dbReference type="SAM" id="MobiDB-lite"/>
    </source>
</evidence>
<evidence type="ECO:0000313" key="3">
    <source>
        <dbReference type="Proteomes" id="UP000265520"/>
    </source>
</evidence>
<proteinExistence type="predicted"/>
<sequence>MVLSAPETDLYKPRKRKRKQNSSEEEEEEPKIKEIKKE</sequence>
<dbReference type="EMBL" id="LXQA011000307">
    <property type="protein sequence ID" value="MCI80648.1"/>
    <property type="molecule type" value="Genomic_DNA"/>
</dbReference>
<feature type="region of interest" description="Disordered" evidence="1">
    <location>
        <begin position="1"/>
        <end position="38"/>
    </location>
</feature>
<organism evidence="2 3">
    <name type="scientific">Trifolium medium</name>
    <dbReference type="NCBI Taxonomy" id="97028"/>
    <lineage>
        <taxon>Eukaryota</taxon>
        <taxon>Viridiplantae</taxon>
        <taxon>Streptophyta</taxon>
        <taxon>Embryophyta</taxon>
        <taxon>Tracheophyta</taxon>
        <taxon>Spermatophyta</taxon>
        <taxon>Magnoliopsida</taxon>
        <taxon>eudicotyledons</taxon>
        <taxon>Gunneridae</taxon>
        <taxon>Pentapetalae</taxon>
        <taxon>rosids</taxon>
        <taxon>fabids</taxon>
        <taxon>Fabales</taxon>
        <taxon>Fabaceae</taxon>
        <taxon>Papilionoideae</taxon>
        <taxon>50 kb inversion clade</taxon>
        <taxon>NPAAA clade</taxon>
        <taxon>Hologalegina</taxon>
        <taxon>IRL clade</taxon>
        <taxon>Trifolieae</taxon>
        <taxon>Trifolium</taxon>
    </lineage>
</organism>
<dbReference type="AlphaFoldDB" id="A0A392UXD1"/>